<dbReference type="InterPro" id="IPR019008">
    <property type="entry name" value="Beta_sandwich_EMC7"/>
</dbReference>
<gene>
    <name evidence="7" type="ORF">HK103_002199</name>
</gene>
<dbReference type="GO" id="GO:0005737">
    <property type="term" value="C:cytoplasm"/>
    <property type="evidence" value="ECO:0007669"/>
    <property type="project" value="UniProtKB-ARBA"/>
</dbReference>
<dbReference type="InterPro" id="IPR001680">
    <property type="entry name" value="WD40_rpt"/>
</dbReference>
<dbReference type="EMBL" id="JADGKB010000172">
    <property type="protein sequence ID" value="KAJ3251676.1"/>
    <property type="molecule type" value="Genomic_DNA"/>
</dbReference>
<keyword evidence="5" id="KW-1133">Transmembrane helix</keyword>
<dbReference type="Proteomes" id="UP001210925">
    <property type="component" value="Unassembled WGS sequence"/>
</dbReference>
<evidence type="ECO:0000256" key="1">
    <source>
        <dbReference type="ARBA" id="ARBA00022574"/>
    </source>
</evidence>
<organism evidence="7 8">
    <name type="scientific">Boothiomyces macroporosus</name>
    <dbReference type="NCBI Taxonomy" id="261099"/>
    <lineage>
        <taxon>Eukaryota</taxon>
        <taxon>Fungi</taxon>
        <taxon>Fungi incertae sedis</taxon>
        <taxon>Chytridiomycota</taxon>
        <taxon>Chytridiomycota incertae sedis</taxon>
        <taxon>Chytridiomycetes</taxon>
        <taxon>Rhizophydiales</taxon>
        <taxon>Terramycetaceae</taxon>
        <taxon>Boothiomyces</taxon>
    </lineage>
</organism>
<sequence>MKGYKFSADKNLLLAQGKQLSIYSLDPKPIKQAALDYQVSSVDILDSTNLIAFAQDQIVTLYDLYAQVRIAEVSFNTQVKNVRLCTGRLIISTFKKIFVYTLEPVKLYEYDCYNAVNDVQSGILVFSSPFKGSVQLVDIGKEEAKMIPFTLIISGHDNPVQHLAVSSDGQFTASCSVKGTLIRVWDNKTGGLIKEIRRGQDEARIYSLAFDVTGQLVACTSDKNTVHLFNLNDGFLSKRIVYSLPKGKSKVQFVNSEYPALQVVVNTAVLSATITGQIVADARLLQDYLTPSTKIYLNQYQAFVKRNGVIEITVPDGTYILSVVSPSLYFDPIRLEVSGDTVKAFDGGLGISFNTALEVPYPLELQPKGMLTYFQPVEQFNIWGLFANPMIIMTLATLFFVFIIPKLKDSINDPEIRKEMEEAAKKKQAPVEIPDVGDIAGNLADWFGGKPKAKAVEQEKTPEKSKKKNKSK</sequence>
<dbReference type="AlphaFoldDB" id="A0AAD5U9I3"/>
<comment type="caution">
    <text evidence="7">The sequence shown here is derived from an EMBL/GenBank/DDBJ whole genome shotgun (WGS) entry which is preliminary data.</text>
</comment>
<feature type="region of interest" description="Disordered" evidence="4">
    <location>
        <begin position="452"/>
        <end position="472"/>
    </location>
</feature>
<evidence type="ECO:0000256" key="4">
    <source>
        <dbReference type="SAM" id="MobiDB-lite"/>
    </source>
</evidence>
<dbReference type="Gene3D" id="2.130.10.10">
    <property type="entry name" value="YVTN repeat-like/Quinoprotein amine dehydrogenase"/>
    <property type="match status" value="1"/>
</dbReference>
<comment type="similarity">
    <text evidence="3">Belongs to the WD repeat PROPPIN family.</text>
</comment>
<dbReference type="Pfam" id="PF21032">
    <property type="entry name" value="PROPPIN"/>
    <property type="match status" value="1"/>
</dbReference>
<evidence type="ECO:0000313" key="8">
    <source>
        <dbReference type="Proteomes" id="UP001210925"/>
    </source>
</evidence>
<keyword evidence="2" id="KW-0677">Repeat</keyword>
<dbReference type="InterPro" id="IPR036322">
    <property type="entry name" value="WD40_repeat_dom_sf"/>
</dbReference>
<evidence type="ECO:0000256" key="2">
    <source>
        <dbReference type="ARBA" id="ARBA00022737"/>
    </source>
</evidence>
<keyword evidence="8" id="KW-1185">Reference proteome</keyword>
<feature type="compositionally biased region" description="Basic and acidic residues" evidence="4">
    <location>
        <begin position="454"/>
        <end position="464"/>
    </location>
</feature>
<reference evidence="7" key="1">
    <citation type="submission" date="2020-05" db="EMBL/GenBank/DDBJ databases">
        <title>Phylogenomic resolution of chytrid fungi.</title>
        <authorList>
            <person name="Stajich J.E."/>
            <person name="Amses K."/>
            <person name="Simmons R."/>
            <person name="Seto K."/>
            <person name="Myers J."/>
            <person name="Bonds A."/>
            <person name="Quandt C.A."/>
            <person name="Barry K."/>
            <person name="Liu P."/>
            <person name="Grigoriev I."/>
            <person name="Longcore J.E."/>
            <person name="James T.Y."/>
        </authorList>
    </citation>
    <scope>NUCLEOTIDE SEQUENCE</scope>
    <source>
        <strain evidence="7">PLAUS21</strain>
    </source>
</reference>
<evidence type="ECO:0000256" key="3">
    <source>
        <dbReference type="ARBA" id="ARBA00025740"/>
    </source>
</evidence>
<keyword evidence="1" id="KW-0853">WD repeat</keyword>
<dbReference type="SMART" id="SM00320">
    <property type="entry name" value="WD40"/>
    <property type="match status" value="2"/>
</dbReference>
<dbReference type="PANTHER" id="PTHR11227">
    <property type="entry name" value="WD-REPEAT PROTEIN INTERACTING WITH PHOSPHOINOSIDES WIPI -RELATED"/>
    <property type="match status" value="1"/>
</dbReference>
<evidence type="ECO:0000256" key="5">
    <source>
        <dbReference type="SAM" id="Phobius"/>
    </source>
</evidence>
<feature type="domain" description="ER membrane protein complex subunit 7 beta-sandwich" evidence="6">
    <location>
        <begin position="289"/>
        <end position="393"/>
    </location>
</feature>
<dbReference type="SUPFAM" id="SSF50978">
    <property type="entry name" value="WD40 repeat-like"/>
    <property type="match status" value="1"/>
</dbReference>
<keyword evidence="5" id="KW-0472">Membrane</keyword>
<keyword evidence="5" id="KW-0812">Transmembrane</keyword>
<evidence type="ECO:0000259" key="6">
    <source>
        <dbReference type="Pfam" id="PF09430"/>
    </source>
</evidence>
<dbReference type="Pfam" id="PF09430">
    <property type="entry name" value="EMC7_beta-sandw"/>
    <property type="match status" value="1"/>
</dbReference>
<dbReference type="InterPro" id="IPR015943">
    <property type="entry name" value="WD40/YVTN_repeat-like_dom_sf"/>
</dbReference>
<dbReference type="InterPro" id="IPR048720">
    <property type="entry name" value="PROPPIN"/>
</dbReference>
<protein>
    <recommendedName>
        <fullName evidence="6">ER membrane protein complex subunit 7 beta-sandwich domain-containing protein</fullName>
    </recommendedName>
</protein>
<accession>A0AAD5U9I3</accession>
<feature type="transmembrane region" description="Helical" evidence="5">
    <location>
        <begin position="382"/>
        <end position="404"/>
    </location>
</feature>
<proteinExistence type="inferred from homology"/>
<name>A0AAD5U9I3_9FUNG</name>
<evidence type="ECO:0000313" key="7">
    <source>
        <dbReference type="EMBL" id="KAJ3251676.1"/>
    </source>
</evidence>